<comment type="similarity">
    <text evidence="2 12">Belongs to the TrkH potassium transport family.</text>
</comment>
<evidence type="ECO:0000256" key="1">
    <source>
        <dbReference type="ARBA" id="ARBA00004429"/>
    </source>
</evidence>
<dbReference type="Pfam" id="PF02386">
    <property type="entry name" value="TrkH"/>
    <property type="match status" value="1"/>
</dbReference>
<feature type="transmembrane region" description="Helical" evidence="14">
    <location>
        <begin position="396"/>
        <end position="419"/>
    </location>
</feature>
<evidence type="ECO:0000256" key="4">
    <source>
        <dbReference type="ARBA" id="ARBA00022475"/>
    </source>
</evidence>
<dbReference type="InterPro" id="IPR003445">
    <property type="entry name" value="Cat_transpt"/>
</dbReference>
<evidence type="ECO:0000256" key="12">
    <source>
        <dbReference type="PIRNR" id="PIRNR006247"/>
    </source>
</evidence>
<evidence type="ECO:0000256" key="9">
    <source>
        <dbReference type="ARBA" id="ARBA00022989"/>
    </source>
</evidence>
<reference evidence="15 16" key="1">
    <citation type="submission" date="2014-02" db="EMBL/GenBank/DDBJ databases">
        <title>Expanding our view of genomic diversity in Candidatus Accumulibacter clades.</title>
        <authorList>
            <person name="Skennerton C.T."/>
            <person name="Barr J.J."/>
            <person name="Slater F.R."/>
            <person name="Bond P.L."/>
            <person name="Tyson G.W."/>
        </authorList>
    </citation>
    <scope>NUCLEOTIDE SEQUENCE [LARGE SCALE GENOMIC DNA]</scope>
    <source>
        <strain evidence="16">BA-92</strain>
    </source>
</reference>
<evidence type="ECO:0000256" key="5">
    <source>
        <dbReference type="ARBA" id="ARBA00022519"/>
    </source>
</evidence>
<feature type="binding site" evidence="13">
    <location>
        <position position="115"/>
    </location>
    <ligand>
        <name>K(+)</name>
        <dbReference type="ChEBI" id="CHEBI:29103"/>
    </ligand>
</feature>
<feature type="transmembrane region" description="Helical" evidence="14">
    <location>
        <begin position="275"/>
        <end position="296"/>
    </location>
</feature>
<dbReference type="PANTHER" id="PTHR32024">
    <property type="entry name" value="TRK SYSTEM POTASSIUM UPTAKE PROTEIN TRKG-RELATED"/>
    <property type="match status" value="1"/>
</dbReference>
<dbReference type="EMBL" id="JEMX01000061">
    <property type="protein sequence ID" value="EXI79066.1"/>
    <property type="molecule type" value="Genomic_DNA"/>
</dbReference>
<evidence type="ECO:0000256" key="8">
    <source>
        <dbReference type="ARBA" id="ARBA00022958"/>
    </source>
</evidence>
<proteinExistence type="inferred from homology"/>
<comment type="subcellular location">
    <subcellularLocation>
        <location evidence="1 12">Cell inner membrane</location>
        <topology evidence="1 12">Multi-pass membrane protein</topology>
    </subcellularLocation>
</comment>
<sequence>MRVFGRFAPALYVLGVLITGFGFLMMIPLAISWLTADGAHDAYDEAVLITILCGLLLSFFIGRQQREMRVRESFLLVALIWAILPAFGALPLYLHIDELSWTDAYFEAVSGLTATGATVLSGLDQLPVSINFWRTFMHWVGGLGVVVLAVAILPLLGFGGRGMLKAETPGPMKDSKITPRITETAKGLWVVYVILTVACGISLYSVGMEPWDAMMHAFSVMGLGGFSSKDASVGHFASLDIELVVILFALLAGINFSTHFLAFSQRSLRAYLADIEAHYFLGILALSILALSLYLWPEAIYPDFLTTLRYVGFHSVSLATSLGFATTDYVQWPLFGQLWILFLCSFVACSGSAGGGIKMMRAVVLYKQVSRELTRAMHPRGLQTVRFGETVIPDHVLHAILGFMFIYVVSIVVMTLLMVGTRLDIITAFSAVVACLNNTGPGLNLVGPASTYAVLTDLQTWVCTWAMLLGRLEIFTLLVLLTPGFWRR</sequence>
<comment type="caution">
    <text evidence="15">The sequence shown here is derived from an EMBL/GenBank/DDBJ whole genome shotgun (WGS) entry which is preliminary data.</text>
</comment>
<feature type="binding site" evidence="13">
    <location>
        <position position="224"/>
    </location>
    <ligand>
        <name>K(+)</name>
        <dbReference type="ChEBI" id="CHEBI:29103"/>
    </ligand>
</feature>
<feature type="transmembrane region" description="Helical" evidence="14">
    <location>
        <begin position="338"/>
        <end position="357"/>
    </location>
</feature>
<accession>A0A011NUQ1</accession>
<gene>
    <name evidence="15" type="primary">trkH_1</name>
    <name evidence="15" type="ORF">AW10_02708</name>
</gene>
<comment type="function">
    <text evidence="12">Low-affinity potassium transport system. Interacts with Trk system potassium uptake protein TrkA.</text>
</comment>
<feature type="binding site" evidence="13">
    <location>
        <position position="223"/>
    </location>
    <ligand>
        <name>K(+)</name>
        <dbReference type="ChEBI" id="CHEBI:29103"/>
    </ligand>
</feature>
<feature type="transmembrane region" description="Helical" evidence="14">
    <location>
        <begin position="12"/>
        <end position="34"/>
    </location>
</feature>
<evidence type="ECO:0000256" key="13">
    <source>
        <dbReference type="PIRSR" id="PIRSR006247-1"/>
    </source>
</evidence>
<protein>
    <recommendedName>
        <fullName evidence="12">Trk system potassium uptake protein</fullName>
    </recommendedName>
</protein>
<dbReference type="Proteomes" id="UP000021816">
    <property type="component" value="Unassembled WGS sequence"/>
</dbReference>
<keyword evidence="8 12" id="KW-0630">Potassium</keyword>
<keyword evidence="3 12" id="KW-0813">Transport</keyword>
<name>A0A011NUQ1_9PROT</name>
<dbReference type="GO" id="GO:0015379">
    <property type="term" value="F:potassium:chloride symporter activity"/>
    <property type="evidence" value="ECO:0007669"/>
    <property type="project" value="InterPro"/>
</dbReference>
<evidence type="ECO:0000256" key="11">
    <source>
        <dbReference type="ARBA" id="ARBA00023136"/>
    </source>
</evidence>
<dbReference type="InterPro" id="IPR004772">
    <property type="entry name" value="TrkH"/>
</dbReference>
<evidence type="ECO:0000256" key="7">
    <source>
        <dbReference type="ARBA" id="ARBA00022692"/>
    </source>
</evidence>
<evidence type="ECO:0000256" key="14">
    <source>
        <dbReference type="SAM" id="Phobius"/>
    </source>
</evidence>
<evidence type="ECO:0000313" key="16">
    <source>
        <dbReference type="Proteomes" id="UP000021816"/>
    </source>
</evidence>
<evidence type="ECO:0000256" key="6">
    <source>
        <dbReference type="ARBA" id="ARBA00022538"/>
    </source>
</evidence>
<keyword evidence="7 14" id="KW-0812">Transmembrane</keyword>
<evidence type="ECO:0000256" key="2">
    <source>
        <dbReference type="ARBA" id="ARBA00009137"/>
    </source>
</evidence>
<keyword evidence="4 12" id="KW-1003">Cell membrane</keyword>
<evidence type="ECO:0000313" key="15">
    <source>
        <dbReference type="EMBL" id="EXI79066.1"/>
    </source>
</evidence>
<keyword evidence="5 12" id="KW-0997">Cell inner membrane</keyword>
<feature type="transmembrane region" description="Helical" evidence="14">
    <location>
        <begin position="136"/>
        <end position="156"/>
    </location>
</feature>
<dbReference type="PATRIC" id="fig|1454003.3.peg.2762"/>
<feature type="transmembrane region" description="Helical" evidence="14">
    <location>
        <begin position="458"/>
        <end position="481"/>
    </location>
</feature>
<dbReference type="GO" id="GO:0046872">
    <property type="term" value="F:metal ion binding"/>
    <property type="evidence" value="ECO:0007669"/>
    <property type="project" value="UniProtKB-KW"/>
</dbReference>
<dbReference type="GO" id="GO:0005886">
    <property type="term" value="C:plasma membrane"/>
    <property type="evidence" value="ECO:0007669"/>
    <property type="project" value="UniProtKB-SubCell"/>
</dbReference>
<keyword evidence="13" id="KW-0479">Metal-binding</keyword>
<dbReference type="PIRSF" id="PIRSF006247">
    <property type="entry name" value="TrkH"/>
    <property type="match status" value="1"/>
</dbReference>
<keyword evidence="9 14" id="KW-1133">Transmembrane helix</keyword>
<feature type="transmembrane region" description="Helical" evidence="14">
    <location>
        <begin position="46"/>
        <end position="62"/>
    </location>
</feature>
<organism evidence="15 16">
    <name type="scientific">Candidatus Accumulibacter appositus</name>
    <dbReference type="NCBI Taxonomy" id="1454003"/>
    <lineage>
        <taxon>Bacteria</taxon>
        <taxon>Pseudomonadati</taxon>
        <taxon>Pseudomonadota</taxon>
        <taxon>Betaproteobacteria</taxon>
        <taxon>Candidatus Accumulibacter</taxon>
    </lineage>
</organism>
<feature type="binding site" evidence="13">
    <location>
        <position position="438"/>
    </location>
    <ligand>
        <name>K(+)</name>
        <dbReference type="ChEBI" id="CHEBI:29103"/>
    </ligand>
</feature>
<feature type="transmembrane region" description="Helical" evidence="14">
    <location>
        <begin position="243"/>
        <end position="263"/>
    </location>
</feature>
<feature type="transmembrane region" description="Helical" evidence="14">
    <location>
        <begin position="187"/>
        <end position="206"/>
    </location>
</feature>
<feature type="transmembrane region" description="Helical" evidence="14">
    <location>
        <begin position="74"/>
        <end position="96"/>
    </location>
</feature>
<dbReference type="PANTHER" id="PTHR32024:SF2">
    <property type="entry name" value="TRK SYSTEM POTASSIUM UPTAKE PROTEIN TRKG-RELATED"/>
    <property type="match status" value="1"/>
</dbReference>
<keyword evidence="6 12" id="KW-0633">Potassium transport</keyword>
<evidence type="ECO:0000256" key="3">
    <source>
        <dbReference type="ARBA" id="ARBA00022448"/>
    </source>
</evidence>
<keyword evidence="10 12" id="KW-0406">Ion transport</keyword>
<dbReference type="AlphaFoldDB" id="A0A011NUQ1"/>
<evidence type="ECO:0000256" key="10">
    <source>
        <dbReference type="ARBA" id="ARBA00023065"/>
    </source>
</evidence>
<keyword evidence="11 12" id="KW-0472">Membrane</keyword>
<dbReference type="STRING" id="1454003.AW10_02708"/>